<dbReference type="Proteomes" id="UP000198790">
    <property type="component" value="Unassembled WGS sequence"/>
</dbReference>
<evidence type="ECO:0000259" key="2">
    <source>
        <dbReference type="PROSITE" id="PS51186"/>
    </source>
</evidence>
<dbReference type="Gene3D" id="3.40.630.30">
    <property type="match status" value="1"/>
</dbReference>
<keyword evidence="4" id="KW-1185">Reference proteome</keyword>
<feature type="domain" description="N-acetyltransferase" evidence="2">
    <location>
        <begin position="8"/>
        <end position="161"/>
    </location>
</feature>
<name>A0A1I1BHE3_9BACT</name>
<keyword evidence="3" id="KW-0687">Ribonucleoprotein</keyword>
<dbReference type="PROSITE" id="PS51186">
    <property type="entry name" value="GNAT"/>
    <property type="match status" value="1"/>
</dbReference>
<accession>A0A1I1BHE3</accession>
<dbReference type="GO" id="GO:0008080">
    <property type="term" value="F:N-acetyltransferase activity"/>
    <property type="evidence" value="ECO:0007669"/>
    <property type="project" value="InterPro"/>
</dbReference>
<keyword evidence="1" id="KW-0808">Transferase</keyword>
<protein>
    <submittedName>
        <fullName evidence="3">Ribosomal protein S18 acetylase RimI</fullName>
    </submittedName>
</protein>
<dbReference type="InterPro" id="IPR050769">
    <property type="entry name" value="NAT_camello-type"/>
</dbReference>
<dbReference type="PANTHER" id="PTHR13947:SF37">
    <property type="entry name" value="LD18367P"/>
    <property type="match status" value="1"/>
</dbReference>
<dbReference type="EMBL" id="FOKK01000012">
    <property type="protein sequence ID" value="SFB48188.1"/>
    <property type="molecule type" value="Genomic_DNA"/>
</dbReference>
<dbReference type="OrthoDB" id="5419426at2"/>
<dbReference type="SUPFAM" id="SSF55729">
    <property type="entry name" value="Acyl-CoA N-acyltransferases (Nat)"/>
    <property type="match status" value="1"/>
</dbReference>
<dbReference type="AlphaFoldDB" id="A0A1I1BHE3"/>
<reference evidence="3 4" key="1">
    <citation type="submission" date="2016-10" db="EMBL/GenBank/DDBJ databases">
        <authorList>
            <person name="de Groot N.N."/>
        </authorList>
    </citation>
    <scope>NUCLEOTIDE SEQUENCE [LARGE SCALE GENOMIC DNA]</scope>
    <source>
        <strain evidence="3 4">DSM 23399</strain>
    </source>
</reference>
<sequence length="168" mass="19492">MQKSPDFLIRNTLAPGDLGQVAALHGKVYSEEHDFGIGFEAYVMESLLEFYRAYNLKKDKVWVVESDGKMVGFVLLMHRPANRAQLRYFILAKEFRGFGIGSRLMKEWMDFYHDRNYDAAYLYTTSGLEAAVSLYEKMGFRKISEMKSKNYGVAMLEQYYELITSAKK</sequence>
<dbReference type="STRING" id="237018.SAMN04489723_112118"/>
<dbReference type="InterPro" id="IPR016181">
    <property type="entry name" value="Acyl_CoA_acyltransferase"/>
</dbReference>
<dbReference type="PANTHER" id="PTHR13947">
    <property type="entry name" value="GNAT FAMILY N-ACETYLTRANSFERASE"/>
    <property type="match status" value="1"/>
</dbReference>
<gene>
    <name evidence="3" type="ORF">SAMN04489723_112118</name>
</gene>
<dbReference type="Pfam" id="PF00583">
    <property type="entry name" value="Acetyltransf_1"/>
    <property type="match status" value="1"/>
</dbReference>
<organism evidence="3 4">
    <name type="scientific">Algoriphagus aquimarinus</name>
    <dbReference type="NCBI Taxonomy" id="237018"/>
    <lineage>
        <taxon>Bacteria</taxon>
        <taxon>Pseudomonadati</taxon>
        <taxon>Bacteroidota</taxon>
        <taxon>Cytophagia</taxon>
        <taxon>Cytophagales</taxon>
        <taxon>Cyclobacteriaceae</taxon>
        <taxon>Algoriphagus</taxon>
    </lineage>
</organism>
<dbReference type="InterPro" id="IPR000182">
    <property type="entry name" value="GNAT_dom"/>
</dbReference>
<keyword evidence="3" id="KW-0689">Ribosomal protein</keyword>
<dbReference type="GO" id="GO:0005840">
    <property type="term" value="C:ribosome"/>
    <property type="evidence" value="ECO:0007669"/>
    <property type="project" value="UniProtKB-KW"/>
</dbReference>
<proteinExistence type="predicted"/>
<evidence type="ECO:0000256" key="1">
    <source>
        <dbReference type="ARBA" id="ARBA00022679"/>
    </source>
</evidence>
<dbReference type="RefSeq" id="WP_092899067.1">
    <property type="nucleotide sequence ID" value="NZ_FOKK01000012.1"/>
</dbReference>
<dbReference type="CDD" id="cd04301">
    <property type="entry name" value="NAT_SF"/>
    <property type="match status" value="1"/>
</dbReference>
<evidence type="ECO:0000313" key="4">
    <source>
        <dbReference type="Proteomes" id="UP000198790"/>
    </source>
</evidence>
<evidence type="ECO:0000313" key="3">
    <source>
        <dbReference type="EMBL" id="SFB48188.1"/>
    </source>
</evidence>